<gene>
    <name evidence="6" type="ORF">GZ77_20530</name>
</gene>
<dbReference type="GO" id="GO:0005829">
    <property type="term" value="C:cytosol"/>
    <property type="evidence" value="ECO:0007669"/>
    <property type="project" value="TreeGrafter"/>
</dbReference>
<keyword evidence="2" id="KW-0378">Hydrolase</keyword>
<dbReference type="InterPro" id="IPR003615">
    <property type="entry name" value="HNH_nuc"/>
</dbReference>
<comment type="caution">
    <text evidence="6">The sequence shown here is derived from an EMBL/GenBank/DDBJ whole genome shotgun (WGS) entry which is preliminary data.</text>
</comment>
<keyword evidence="7" id="KW-1185">Reference proteome</keyword>
<evidence type="ECO:0000256" key="3">
    <source>
        <dbReference type="ARBA" id="ARBA00038412"/>
    </source>
</evidence>
<dbReference type="RefSeq" id="WP_034878233.1">
    <property type="nucleotide sequence ID" value="NZ_JOKG01000004.1"/>
</dbReference>
<dbReference type="AlphaFoldDB" id="A0A081N315"/>
<sequence>MPARLKRACRKPLCPGTTTHKSGYCEKHQKTESGWNQWQKKKGNDTRRGYGWAWRKLRQQILKRDCCLCQECQRKGILKEGNVVDHIKPKAQGGDDSPANLQTLCTPCHNHKTATERQTKGRG</sequence>
<evidence type="ECO:0000259" key="5">
    <source>
        <dbReference type="SMART" id="SM00507"/>
    </source>
</evidence>
<dbReference type="Gene3D" id="1.10.30.50">
    <property type="match status" value="1"/>
</dbReference>
<reference evidence="6 7" key="1">
    <citation type="submission" date="2014-06" db="EMBL/GenBank/DDBJ databases">
        <title>Whole Genome Sequences of Three Symbiotic Endozoicomonas Bacteria.</title>
        <authorList>
            <person name="Neave M.J."/>
            <person name="Apprill A."/>
            <person name="Voolstra C.R."/>
        </authorList>
    </citation>
    <scope>NUCLEOTIDE SEQUENCE [LARGE SCALE GENOMIC DNA]</scope>
    <source>
        <strain evidence="6 7">LMG 24815</strain>
    </source>
</reference>
<feature type="domain" description="HNH nuclease" evidence="5">
    <location>
        <begin position="56"/>
        <end position="110"/>
    </location>
</feature>
<evidence type="ECO:0000256" key="1">
    <source>
        <dbReference type="ARBA" id="ARBA00022722"/>
    </source>
</evidence>
<dbReference type="GO" id="GO:0004519">
    <property type="term" value="F:endonuclease activity"/>
    <property type="evidence" value="ECO:0007669"/>
    <property type="project" value="InterPro"/>
</dbReference>
<dbReference type="CDD" id="cd00085">
    <property type="entry name" value="HNHc"/>
    <property type="match status" value="1"/>
</dbReference>
<organism evidence="6 7">
    <name type="scientific">Endozoicomonas montiporae</name>
    <dbReference type="NCBI Taxonomy" id="1027273"/>
    <lineage>
        <taxon>Bacteria</taxon>
        <taxon>Pseudomonadati</taxon>
        <taxon>Pseudomonadota</taxon>
        <taxon>Gammaproteobacteria</taxon>
        <taxon>Oceanospirillales</taxon>
        <taxon>Endozoicomonadaceae</taxon>
        <taxon>Endozoicomonas</taxon>
    </lineage>
</organism>
<comment type="similarity">
    <text evidence="3">Belongs to the HNH nuclease family.</text>
</comment>
<evidence type="ECO:0000256" key="4">
    <source>
        <dbReference type="ARBA" id="ARBA00040194"/>
    </source>
</evidence>
<name>A0A081N315_9GAMM</name>
<evidence type="ECO:0000313" key="7">
    <source>
        <dbReference type="Proteomes" id="UP000028006"/>
    </source>
</evidence>
<evidence type="ECO:0000256" key="2">
    <source>
        <dbReference type="ARBA" id="ARBA00022801"/>
    </source>
</evidence>
<dbReference type="GO" id="GO:0008270">
    <property type="term" value="F:zinc ion binding"/>
    <property type="evidence" value="ECO:0007669"/>
    <property type="project" value="InterPro"/>
</dbReference>
<dbReference type="GO" id="GO:0003676">
    <property type="term" value="F:nucleic acid binding"/>
    <property type="evidence" value="ECO:0007669"/>
    <property type="project" value="InterPro"/>
</dbReference>
<dbReference type="Proteomes" id="UP000028006">
    <property type="component" value="Unassembled WGS sequence"/>
</dbReference>
<protein>
    <recommendedName>
        <fullName evidence="4">Putative HNH nuclease YajD</fullName>
    </recommendedName>
</protein>
<proteinExistence type="inferred from homology"/>
<dbReference type="SMART" id="SM00507">
    <property type="entry name" value="HNHc"/>
    <property type="match status" value="1"/>
</dbReference>
<accession>A0A081N315</accession>
<evidence type="ECO:0000313" key="6">
    <source>
        <dbReference type="EMBL" id="KEQ12838.1"/>
    </source>
</evidence>
<dbReference type="InterPro" id="IPR002711">
    <property type="entry name" value="HNH"/>
</dbReference>
<dbReference type="EMBL" id="JOKG01000004">
    <property type="protein sequence ID" value="KEQ12838.1"/>
    <property type="molecule type" value="Genomic_DNA"/>
</dbReference>
<dbReference type="PANTHER" id="PTHR41286">
    <property type="entry name" value="HNH NUCLEASE YAJD-RELATED"/>
    <property type="match status" value="1"/>
</dbReference>
<dbReference type="PANTHER" id="PTHR41286:SF1">
    <property type="entry name" value="HNH NUCLEASE YAJD-RELATED"/>
    <property type="match status" value="1"/>
</dbReference>
<dbReference type="GO" id="GO:0016787">
    <property type="term" value="F:hydrolase activity"/>
    <property type="evidence" value="ECO:0007669"/>
    <property type="project" value="UniProtKB-KW"/>
</dbReference>
<keyword evidence="1" id="KW-0540">Nuclease</keyword>
<dbReference type="eggNOG" id="COG1403">
    <property type="taxonomic scope" value="Bacteria"/>
</dbReference>
<dbReference type="Pfam" id="PF01844">
    <property type="entry name" value="HNH"/>
    <property type="match status" value="1"/>
</dbReference>